<evidence type="ECO:0000256" key="1">
    <source>
        <dbReference type="SAM" id="SignalP"/>
    </source>
</evidence>
<sequence>MKAVVALALLCCLATTLVSADEMVVELPIKRARLLNLLGSNRRFTAPFAKSVDKKVENRPLYALLCRHGKC</sequence>
<evidence type="ECO:0000313" key="3">
    <source>
        <dbReference type="Proteomes" id="UP001177023"/>
    </source>
</evidence>
<protein>
    <submittedName>
        <fullName evidence="2">Uncharacterized protein</fullName>
    </submittedName>
</protein>
<dbReference type="AlphaFoldDB" id="A0AA36G9C9"/>
<dbReference type="EMBL" id="CATQJA010002701">
    <property type="protein sequence ID" value="CAJ0584943.1"/>
    <property type="molecule type" value="Genomic_DNA"/>
</dbReference>
<comment type="caution">
    <text evidence="2">The sequence shown here is derived from an EMBL/GenBank/DDBJ whole genome shotgun (WGS) entry which is preliminary data.</text>
</comment>
<proteinExistence type="predicted"/>
<feature type="non-terminal residue" evidence="2">
    <location>
        <position position="1"/>
    </location>
</feature>
<dbReference type="Proteomes" id="UP001177023">
    <property type="component" value="Unassembled WGS sequence"/>
</dbReference>
<evidence type="ECO:0000313" key="2">
    <source>
        <dbReference type="EMBL" id="CAJ0584943.1"/>
    </source>
</evidence>
<reference evidence="2" key="1">
    <citation type="submission" date="2023-06" db="EMBL/GenBank/DDBJ databases">
        <authorList>
            <person name="Delattre M."/>
        </authorList>
    </citation>
    <scope>NUCLEOTIDE SEQUENCE</scope>
    <source>
        <strain evidence="2">AF72</strain>
    </source>
</reference>
<accession>A0AA36G9C9</accession>
<name>A0AA36G9C9_9BILA</name>
<gene>
    <name evidence="2" type="ORF">MSPICULIGERA_LOCUS22978</name>
</gene>
<keyword evidence="1" id="KW-0732">Signal</keyword>
<feature type="signal peptide" evidence="1">
    <location>
        <begin position="1"/>
        <end position="20"/>
    </location>
</feature>
<organism evidence="2 3">
    <name type="scientific">Mesorhabditis spiculigera</name>
    <dbReference type="NCBI Taxonomy" id="96644"/>
    <lineage>
        <taxon>Eukaryota</taxon>
        <taxon>Metazoa</taxon>
        <taxon>Ecdysozoa</taxon>
        <taxon>Nematoda</taxon>
        <taxon>Chromadorea</taxon>
        <taxon>Rhabditida</taxon>
        <taxon>Rhabditina</taxon>
        <taxon>Rhabditomorpha</taxon>
        <taxon>Rhabditoidea</taxon>
        <taxon>Rhabditidae</taxon>
        <taxon>Mesorhabditinae</taxon>
        <taxon>Mesorhabditis</taxon>
    </lineage>
</organism>
<feature type="chain" id="PRO_5041291810" evidence="1">
    <location>
        <begin position="21"/>
        <end position="71"/>
    </location>
</feature>
<keyword evidence="3" id="KW-1185">Reference proteome</keyword>